<dbReference type="InterPro" id="IPR036844">
    <property type="entry name" value="Hint_dom_sf"/>
</dbReference>
<organism evidence="4 5">
    <name type="scientific">Meloidogyne graminicola</name>
    <dbReference type="NCBI Taxonomy" id="189291"/>
    <lineage>
        <taxon>Eukaryota</taxon>
        <taxon>Metazoa</taxon>
        <taxon>Ecdysozoa</taxon>
        <taxon>Nematoda</taxon>
        <taxon>Chromadorea</taxon>
        <taxon>Rhabditida</taxon>
        <taxon>Tylenchina</taxon>
        <taxon>Tylenchomorpha</taxon>
        <taxon>Tylenchoidea</taxon>
        <taxon>Meloidogynidae</taxon>
        <taxon>Meloidogyninae</taxon>
        <taxon>Meloidogyne</taxon>
    </lineage>
</organism>
<protein>
    <submittedName>
        <fullName evidence="4">HintN domain-containing protein</fullName>
    </submittedName>
</protein>
<dbReference type="InterPro" id="IPR001767">
    <property type="entry name" value="Hedgehog_Hint"/>
</dbReference>
<feature type="domain" description="Hint" evidence="3">
    <location>
        <begin position="343"/>
        <end position="458"/>
    </location>
</feature>
<name>A0A8S9ZG85_9BILA</name>
<dbReference type="AlphaFoldDB" id="A0A8S9ZG85"/>
<dbReference type="GO" id="GO:0016540">
    <property type="term" value="P:protein autoprocessing"/>
    <property type="evidence" value="ECO:0007669"/>
    <property type="project" value="InterPro"/>
</dbReference>
<dbReference type="InterPro" id="IPR052140">
    <property type="entry name" value="Dev_Signal_Hedgehog-like"/>
</dbReference>
<dbReference type="Pfam" id="PF01079">
    <property type="entry name" value="Hint"/>
    <property type="match status" value="1"/>
</dbReference>
<feature type="coiled-coil region" evidence="2">
    <location>
        <begin position="243"/>
        <end position="273"/>
    </location>
</feature>
<keyword evidence="5" id="KW-1185">Reference proteome</keyword>
<dbReference type="PANTHER" id="PTHR46706">
    <property type="entry name" value="PROTEIN QUA-1-RELATED"/>
    <property type="match status" value="1"/>
</dbReference>
<proteinExistence type="predicted"/>
<dbReference type="CDD" id="cd00081">
    <property type="entry name" value="Hint"/>
    <property type="match status" value="1"/>
</dbReference>
<accession>A0A8S9ZG85</accession>
<dbReference type="EMBL" id="JABEBT010000105">
    <property type="protein sequence ID" value="KAF7632324.1"/>
    <property type="molecule type" value="Genomic_DNA"/>
</dbReference>
<dbReference type="Gene3D" id="2.170.16.10">
    <property type="entry name" value="Hedgehog/Intein (Hint) domain"/>
    <property type="match status" value="1"/>
</dbReference>
<reference evidence="4" key="1">
    <citation type="journal article" date="2020" name="Ecol. Evol.">
        <title>Genome structure and content of the rice root-knot nematode (Meloidogyne graminicola).</title>
        <authorList>
            <person name="Phan N.T."/>
            <person name="Danchin E.G.J."/>
            <person name="Klopp C."/>
            <person name="Perfus-Barbeoch L."/>
            <person name="Kozlowski D.K."/>
            <person name="Koutsovoulos G.D."/>
            <person name="Lopez-Roques C."/>
            <person name="Bouchez O."/>
            <person name="Zahm M."/>
            <person name="Besnard G."/>
            <person name="Bellafiore S."/>
        </authorList>
    </citation>
    <scope>NUCLEOTIDE SEQUENCE</scope>
    <source>
        <strain evidence="4">VN-18</strain>
    </source>
</reference>
<evidence type="ECO:0000259" key="3">
    <source>
        <dbReference type="SMART" id="SM00306"/>
    </source>
</evidence>
<dbReference type="PANTHER" id="PTHR46706:SF12">
    <property type="entry name" value="PROTEIN QUA-1-RELATED"/>
    <property type="match status" value="1"/>
</dbReference>
<dbReference type="SUPFAM" id="SSF51294">
    <property type="entry name" value="Hedgehog/intein (Hint) domain"/>
    <property type="match status" value="1"/>
</dbReference>
<gene>
    <name evidence="4" type="ORF">Mgra_00008249</name>
</gene>
<keyword evidence="1" id="KW-0217">Developmental protein</keyword>
<dbReference type="OrthoDB" id="5212at2759"/>
<evidence type="ECO:0000256" key="2">
    <source>
        <dbReference type="SAM" id="Coils"/>
    </source>
</evidence>
<evidence type="ECO:0000313" key="5">
    <source>
        <dbReference type="Proteomes" id="UP000605970"/>
    </source>
</evidence>
<evidence type="ECO:0000313" key="4">
    <source>
        <dbReference type="EMBL" id="KAF7632324.1"/>
    </source>
</evidence>
<evidence type="ECO:0000256" key="1">
    <source>
        <dbReference type="ARBA" id="ARBA00022473"/>
    </source>
</evidence>
<dbReference type="Proteomes" id="UP000605970">
    <property type="component" value="Unassembled WGS sequence"/>
</dbReference>
<sequence length="532" mass="61691">MWLLILIIKITGIFIFNNLIKNIFCSFCGESAIPFSLEILPSGHPILGCAQPNCFGWNAFGKPYLNNSNFYRVNKQPDGFFRKSFSTTIPKPLNDIDSNWYKPQIAPLEIIIVKKIIGLLLRCCYWNGLINSENRGIANLSLGNIVYGGEVFNDEYLFNNKRQYAFDYIKNIIKINKNKYQVFIYRMPCLPRPEKLSLLIEPGTNKLATGPLKNEKLFSEQINELKNKKIILDNEIIKGPFKEENNEQQNNEINEENIKLKNNNNNKINLKQQKQRKKIICDRNMTRHYSTRFSRQCAEIEVPENTQVEINQEGIEENYGGENYGNPNGGYYYYVQPSSTSYFQCFSSDNNIRLSNGKLNKINKLNINDWIYSINNSHIVLSKVERWIHKVPNQLTNFIKIKLFNGKILKITEKHFIYVYKGNDCFNNKIINIKTINSISSIIFAKNVKIGIYSPLTTSGNLFVEGILTSCFSIESNSILQKSIFSNYLSIFSNLLNKLLFNEYNNLDMIEELPKWLYFVVNNLLPIGRIYI</sequence>
<dbReference type="PROSITE" id="PS50817">
    <property type="entry name" value="INTEIN_N_TER"/>
    <property type="match status" value="1"/>
</dbReference>
<dbReference type="SMART" id="SM00306">
    <property type="entry name" value="HintN"/>
    <property type="match status" value="1"/>
</dbReference>
<keyword evidence="2" id="KW-0175">Coiled coil</keyword>
<dbReference type="InterPro" id="IPR003587">
    <property type="entry name" value="Hint_dom_N"/>
</dbReference>
<dbReference type="GO" id="GO:0016539">
    <property type="term" value="P:intein-mediated protein splicing"/>
    <property type="evidence" value="ECO:0007669"/>
    <property type="project" value="InterPro"/>
</dbReference>
<dbReference type="InterPro" id="IPR006141">
    <property type="entry name" value="Intein_N"/>
</dbReference>
<comment type="caution">
    <text evidence="4">The sequence shown here is derived from an EMBL/GenBank/DDBJ whole genome shotgun (WGS) entry which is preliminary data.</text>
</comment>